<evidence type="ECO:0000259" key="1">
    <source>
        <dbReference type="Pfam" id="PF10276"/>
    </source>
</evidence>
<dbReference type="OrthoDB" id="9806844at2"/>
<comment type="caution">
    <text evidence="2">The sequence shown here is derived from an EMBL/GenBank/DDBJ whole genome shotgun (WGS) entry which is preliminary data.</text>
</comment>
<dbReference type="EMBL" id="SGXC01000001">
    <property type="protein sequence ID" value="RZS86280.1"/>
    <property type="molecule type" value="Genomic_DNA"/>
</dbReference>
<name>A0A4Q7NNX8_9BURK</name>
<dbReference type="InterPro" id="IPR019401">
    <property type="entry name" value="Znf_CHCC"/>
</dbReference>
<dbReference type="Gene3D" id="2.60.260.40">
    <property type="entry name" value="q5lls5 like domains"/>
    <property type="match status" value="1"/>
</dbReference>
<evidence type="ECO:0000313" key="2">
    <source>
        <dbReference type="EMBL" id="RZS86280.1"/>
    </source>
</evidence>
<dbReference type="Proteomes" id="UP000292445">
    <property type="component" value="Unassembled WGS sequence"/>
</dbReference>
<proteinExistence type="predicted"/>
<feature type="domain" description="Zinc finger CHCC-type" evidence="1">
    <location>
        <begin position="20"/>
        <end position="54"/>
    </location>
</feature>
<protein>
    <submittedName>
        <fullName evidence="2">Putative Zn-finger protein</fullName>
    </submittedName>
</protein>
<dbReference type="RefSeq" id="WP_130357387.1">
    <property type="nucleotide sequence ID" value="NZ_SGXC01000001.1"/>
</dbReference>
<keyword evidence="3" id="KW-1185">Reference proteome</keyword>
<dbReference type="Pfam" id="PF10276">
    <property type="entry name" value="zf-CHCC"/>
    <property type="match status" value="1"/>
</dbReference>
<reference evidence="2 3" key="1">
    <citation type="submission" date="2019-02" db="EMBL/GenBank/DDBJ databases">
        <title>Genomic Encyclopedia of Type Strains, Phase IV (KMG-IV): sequencing the most valuable type-strain genomes for metagenomic binning, comparative biology and taxonomic classification.</title>
        <authorList>
            <person name="Goeker M."/>
        </authorList>
    </citation>
    <scope>NUCLEOTIDE SEQUENCE [LARGE SCALE GENOMIC DNA]</scope>
    <source>
        <strain evidence="2 3">K24</strain>
    </source>
</reference>
<organism evidence="2 3">
    <name type="scientific">Pigmentiphaga kullae</name>
    <dbReference type="NCBI Taxonomy" id="151784"/>
    <lineage>
        <taxon>Bacteria</taxon>
        <taxon>Pseudomonadati</taxon>
        <taxon>Pseudomonadota</taxon>
        <taxon>Betaproteobacteria</taxon>
        <taxon>Burkholderiales</taxon>
        <taxon>Alcaligenaceae</taxon>
        <taxon>Pigmentiphaga</taxon>
    </lineage>
</organism>
<evidence type="ECO:0000313" key="3">
    <source>
        <dbReference type="Proteomes" id="UP000292445"/>
    </source>
</evidence>
<accession>A0A4Q7NNX8</accession>
<dbReference type="AlphaFoldDB" id="A0A4Q7NNX8"/>
<gene>
    <name evidence="2" type="ORF">EV675_2320</name>
</gene>
<sequence>MTTEAANAIIEVDADALPLSCPGPQTPLWNMHPKVFLDIGTTGEAKCPYCGAEYRLKGPLPTH</sequence>